<feature type="transmembrane region" description="Helical" evidence="6">
    <location>
        <begin position="146"/>
        <end position="167"/>
    </location>
</feature>
<reference evidence="7 10" key="2">
    <citation type="submission" date="2019-07" db="EMBL/GenBank/DDBJ databases">
        <title>Whole genome shotgun sequence of Staphylococcus arlettae NBRC 109765.</title>
        <authorList>
            <person name="Hosoyama A."/>
            <person name="Uohara A."/>
            <person name="Ohji S."/>
            <person name="Ichikawa N."/>
        </authorList>
    </citation>
    <scope>NUCLEOTIDE SEQUENCE [LARGE SCALE GENOMIC DNA]</scope>
    <source>
        <strain evidence="7 10">NBRC 109765</strain>
    </source>
</reference>
<name>A0A380CIE0_9STAP</name>
<dbReference type="InterPro" id="IPR003339">
    <property type="entry name" value="ABC/ECF_trnsptr_transmembrane"/>
</dbReference>
<feature type="transmembrane region" description="Helical" evidence="6">
    <location>
        <begin position="234"/>
        <end position="254"/>
    </location>
</feature>
<evidence type="ECO:0000256" key="4">
    <source>
        <dbReference type="ARBA" id="ARBA00022989"/>
    </source>
</evidence>
<feature type="transmembrane region" description="Helical" evidence="6">
    <location>
        <begin position="21"/>
        <end position="53"/>
    </location>
</feature>
<reference evidence="8 9" key="1">
    <citation type="submission" date="2018-06" db="EMBL/GenBank/DDBJ databases">
        <authorList>
            <consortium name="Pathogen Informatics"/>
            <person name="Doyle S."/>
        </authorList>
    </citation>
    <scope>NUCLEOTIDE SEQUENCE [LARGE SCALE GENOMIC DNA]</scope>
    <source>
        <strain evidence="8 9">NCTC12413</strain>
    </source>
</reference>
<comment type="subcellular location">
    <subcellularLocation>
        <location evidence="1">Membrane</location>
        <topology evidence="1">Multi-pass membrane protein</topology>
    </subcellularLocation>
</comment>
<evidence type="ECO:0000313" key="8">
    <source>
        <dbReference type="EMBL" id="SUJ21318.1"/>
    </source>
</evidence>
<dbReference type="CDD" id="cd16914">
    <property type="entry name" value="EcfT"/>
    <property type="match status" value="1"/>
</dbReference>
<dbReference type="Proteomes" id="UP000254956">
    <property type="component" value="Unassembled WGS sequence"/>
</dbReference>
<dbReference type="RefSeq" id="WP_002510857.1">
    <property type="nucleotide sequence ID" value="NZ_AP019698.1"/>
</dbReference>
<keyword evidence="2" id="KW-1003">Cell membrane</keyword>
<evidence type="ECO:0000313" key="7">
    <source>
        <dbReference type="EMBL" id="GEQ00597.1"/>
    </source>
</evidence>
<accession>A0A380CIE0</accession>
<evidence type="ECO:0000256" key="1">
    <source>
        <dbReference type="ARBA" id="ARBA00004141"/>
    </source>
</evidence>
<gene>
    <name evidence="8" type="primary">ykoC</name>
    <name evidence="8" type="ORF">NCTC12413_01876</name>
    <name evidence="7" type="ORF">SAR03_16340</name>
</gene>
<dbReference type="Proteomes" id="UP000321598">
    <property type="component" value="Unassembled WGS sequence"/>
</dbReference>
<evidence type="ECO:0000256" key="3">
    <source>
        <dbReference type="ARBA" id="ARBA00022692"/>
    </source>
</evidence>
<dbReference type="OrthoDB" id="92887at2"/>
<dbReference type="AlphaFoldDB" id="A0A380CIE0"/>
<feature type="transmembrane region" description="Helical" evidence="6">
    <location>
        <begin position="109"/>
        <end position="134"/>
    </location>
</feature>
<protein>
    <submittedName>
        <fullName evidence="8">Cobalt ABC transporter permease</fullName>
    </submittedName>
</protein>
<evidence type="ECO:0000313" key="10">
    <source>
        <dbReference type="Proteomes" id="UP000321598"/>
    </source>
</evidence>
<proteinExistence type="predicted"/>
<feature type="transmembrane region" description="Helical" evidence="6">
    <location>
        <begin position="59"/>
        <end position="83"/>
    </location>
</feature>
<dbReference type="PANTHER" id="PTHR34857:SF2">
    <property type="entry name" value="SLL0384 PROTEIN"/>
    <property type="match status" value="1"/>
</dbReference>
<sequence length="268" mass="31288">MFELWKVRHTFMDDVNIITKLIIAVLLFFCVIFVHQFDLMLYLAIFMLIFLLICNGVRLYITLIFVMFTLFFSLISALFMIFYGDGTHVLFKFGFIQISSESLIRGLHLMLRTLTVSLFGILIAFTSQIVMIFYSLMQHLKVKPKVAYAFMAAFRMVPLMISSLIQLQRSLKMRYQMIPAKNYRGINRIKHLLIPLLSQNIRKAHQLSVAMEKKGFRSGPRTYYYHTTFSYKDILTFVVVILCIVLAMLGAHFFPITGIHDVRISNIY</sequence>
<dbReference type="InterPro" id="IPR051611">
    <property type="entry name" value="ECF_transporter_component"/>
</dbReference>
<organism evidence="8 9">
    <name type="scientific">Staphylococcus arlettae</name>
    <dbReference type="NCBI Taxonomy" id="29378"/>
    <lineage>
        <taxon>Bacteria</taxon>
        <taxon>Bacillati</taxon>
        <taxon>Bacillota</taxon>
        <taxon>Bacilli</taxon>
        <taxon>Bacillales</taxon>
        <taxon>Staphylococcaceae</taxon>
        <taxon>Staphylococcus</taxon>
    </lineage>
</organism>
<dbReference type="EMBL" id="UGZE01000001">
    <property type="protein sequence ID" value="SUJ21318.1"/>
    <property type="molecule type" value="Genomic_DNA"/>
</dbReference>
<evidence type="ECO:0000256" key="6">
    <source>
        <dbReference type="SAM" id="Phobius"/>
    </source>
</evidence>
<dbReference type="GO" id="GO:0005886">
    <property type="term" value="C:plasma membrane"/>
    <property type="evidence" value="ECO:0007669"/>
    <property type="project" value="UniProtKB-ARBA"/>
</dbReference>
<keyword evidence="3 6" id="KW-0812">Transmembrane</keyword>
<keyword evidence="5 6" id="KW-0472">Membrane</keyword>
<dbReference type="STRING" id="1212545.SARL_10811"/>
<evidence type="ECO:0000313" key="9">
    <source>
        <dbReference type="Proteomes" id="UP000254956"/>
    </source>
</evidence>
<keyword evidence="10" id="KW-1185">Reference proteome</keyword>
<dbReference type="EMBL" id="BKAV01000018">
    <property type="protein sequence ID" value="GEQ00597.1"/>
    <property type="molecule type" value="Genomic_DNA"/>
</dbReference>
<dbReference type="Pfam" id="PF02361">
    <property type="entry name" value="CbiQ"/>
    <property type="match status" value="1"/>
</dbReference>
<keyword evidence="4 6" id="KW-1133">Transmembrane helix</keyword>
<evidence type="ECO:0000256" key="5">
    <source>
        <dbReference type="ARBA" id="ARBA00023136"/>
    </source>
</evidence>
<evidence type="ECO:0000256" key="2">
    <source>
        <dbReference type="ARBA" id="ARBA00022475"/>
    </source>
</evidence>
<dbReference type="PANTHER" id="PTHR34857">
    <property type="entry name" value="SLL0384 PROTEIN"/>
    <property type="match status" value="1"/>
</dbReference>